<reference evidence="3 4" key="1">
    <citation type="submission" date="2015-09" db="EMBL/GenBank/DDBJ databases">
        <title>Identification and resolution of microdiversity through metagenomic sequencing of parallel consortia.</title>
        <authorList>
            <person name="Nelson W.C."/>
            <person name="Romine M.F."/>
            <person name="Lindemann S.R."/>
        </authorList>
    </citation>
    <scope>NUCLEOTIDE SEQUENCE [LARGE SCALE GENOMIC DNA]</scope>
    <source>
        <strain evidence="3">HL-55</strain>
    </source>
</reference>
<organism evidence="3 4">
    <name type="scientific">Marinobacter excellens HL-55</name>
    <dbReference type="NCBI Taxonomy" id="1305731"/>
    <lineage>
        <taxon>Bacteria</taxon>
        <taxon>Pseudomonadati</taxon>
        <taxon>Pseudomonadota</taxon>
        <taxon>Gammaproteobacteria</taxon>
        <taxon>Pseudomonadales</taxon>
        <taxon>Marinobacteraceae</taxon>
        <taxon>Marinobacter</taxon>
    </lineage>
</organism>
<keyword evidence="1" id="KW-0732">Signal</keyword>
<dbReference type="InterPro" id="IPR025510">
    <property type="entry name" value="DUF4397"/>
</dbReference>
<feature type="chain" id="PRO_5006147108" description="DUF4397 domain-containing protein" evidence="1">
    <location>
        <begin position="18"/>
        <end position="466"/>
    </location>
</feature>
<evidence type="ECO:0000313" key="3">
    <source>
        <dbReference type="EMBL" id="KPQ27838.1"/>
    </source>
</evidence>
<comment type="caution">
    <text evidence="3">The sequence shown here is derived from an EMBL/GenBank/DDBJ whole genome shotgun (WGS) entry which is preliminary data.</text>
</comment>
<dbReference type="EMBL" id="LJZQ01000022">
    <property type="protein sequence ID" value="KPQ27838.1"/>
    <property type="molecule type" value="Genomic_DNA"/>
</dbReference>
<dbReference type="Pfam" id="PF14344">
    <property type="entry name" value="DUF4397"/>
    <property type="match status" value="3"/>
</dbReference>
<feature type="domain" description="DUF4397" evidence="2">
    <location>
        <begin position="246"/>
        <end position="371"/>
    </location>
</feature>
<dbReference type="AlphaFoldDB" id="A0A0P7ZEV1"/>
<proteinExistence type="predicted"/>
<feature type="domain" description="DUF4397" evidence="2">
    <location>
        <begin position="375"/>
        <end position="461"/>
    </location>
</feature>
<dbReference type="STRING" id="1305731.GCA_000934705_02007"/>
<feature type="domain" description="DUF4397" evidence="2">
    <location>
        <begin position="31"/>
        <end position="144"/>
    </location>
</feature>
<evidence type="ECO:0000256" key="1">
    <source>
        <dbReference type="SAM" id="SignalP"/>
    </source>
</evidence>
<evidence type="ECO:0000313" key="4">
    <source>
        <dbReference type="Proteomes" id="UP000050416"/>
    </source>
</evidence>
<dbReference type="Proteomes" id="UP000050416">
    <property type="component" value="Unassembled WGS sequence"/>
</dbReference>
<protein>
    <recommendedName>
        <fullName evidence="2">DUF4397 domain-containing protein</fullName>
    </recommendedName>
</protein>
<sequence>MKTTVALPMLVAGSVMLSGCFDGSSSTPRTDIRVVHAVSDAPAVNVSFNGETLIAGADFKQAATLRPRRGNYSVDVDALLPTGDELTVIEVGSTRFDSDTRYDIIATGTVADGINPLVLTDDGQRENPASARLRVAHLSPVAQAAASEVSVYVTADGVALPDEPNFSFAFGEAVGPLELEAGTYQIRVTPQGSSTVVYDSGPVDLPASSDLLIAAIDNTVFGESPVSLLVINGSQASEILDKDTGAGIRAVHNSSDAPNVDIYLNKDPDGTPDAGNVAYTETVPGVATTGSYLERLVGDTRVAITPASATTPIAIDATLPLANGDLLTVLAAGALADGLDAFVFNDDNRRIATEAKLRVIHGAVEAQLVDVFLVPAADASANQGNATPALDDFEYGDSSGYLGVPAGDYVVFITSADGATLLFRSGTVTLANGGVYTAVARAATGVGDETDSVARLTLLDDFVQLP</sequence>
<dbReference type="PATRIC" id="fig|1305731.5.peg.1114"/>
<gene>
    <name evidence="3" type="ORF">HLUCCX14_13190</name>
</gene>
<feature type="signal peptide" evidence="1">
    <location>
        <begin position="1"/>
        <end position="17"/>
    </location>
</feature>
<dbReference type="PROSITE" id="PS51257">
    <property type="entry name" value="PROKAR_LIPOPROTEIN"/>
    <property type="match status" value="1"/>
</dbReference>
<accession>A0A0P7ZEV1</accession>
<evidence type="ECO:0000259" key="2">
    <source>
        <dbReference type="Pfam" id="PF14344"/>
    </source>
</evidence>
<dbReference type="OrthoDB" id="9783299at2"/>
<name>A0A0P7ZEV1_9GAMM</name>